<evidence type="ECO:0000313" key="4">
    <source>
        <dbReference type="Proteomes" id="UP000291213"/>
    </source>
</evidence>
<comment type="caution">
    <text evidence="3">The sequence shown here is derived from an EMBL/GenBank/DDBJ whole genome shotgun (WGS) entry which is preliminary data.</text>
</comment>
<evidence type="ECO:0000256" key="1">
    <source>
        <dbReference type="ARBA" id="ARBA00022801"/>
    </source>
</evidence>
<dbReference type="PANTHER" id="PTHR42680">
    <property type="entry name" value="DCTP DEAMINASE"/>
    <property type="match status" value="1"/>
</dbReference>
<dbReference type="Proteomes" id="UP000291213">
    <property type="component" value="Unassembled WGS sequence"/>
</dbReference>
<dbReference type="GO" id="GO:0006229">
    <property type="term" value="P:dUTP biosynthetic process"/>
    <property type="evidence" value="ECO:0007669"/>
    <property type="project" value="InterPro"/>
</dbReference>
<accession>A0A401HC23</accession>
<dbReference type="InterPro" id="IPR011962">
    <property type="entry name" value="dCTP_deaminase"/>
</dbReference>
<dbReference type="GO" id="GO:0008829">
    <property type="term" value="F:dCTP deaminase activity"/>
    <property type="evidence" value="ECO:0007669"/>
    <property type="project" value="InterPro"/>
</dbReference>
<dbReference type="NCBIfam" id="NF002598">
    <property type="entry name" value="PRK02253.1"/>
    <property type="match status" value="1"/>
</dbReference>
<dbReference type="CDD" id="cd07557">
    <property type="entry name" value="trimeric_dUTPase"/>
    <property type="match status" value="1"/>
</dbReference>
<dbReference type="EMBL" id="BDMD01000141">
    <property type="protein sequence ID" value="GBF09889.1"/>
    <property type="molecule type" value="Genomic_DNA"/>
</dbReference>
<dbReference type="SUPFAM" id="SSF51283">
    <property type="entry name" value="dUTPase-like"/>
    <property type="match status" value="1"/>
</dbReference>
<dbReference type="Gene3D" id="2.70.40.10">
    <property type="match status" value="1"/>
</dbReference>
<name>A0A401HC23_AERPX</name>
<dbReference type="InterPro" id="IPR036157">
    <property type="entry name" value="dUTPase-like_sf"/>
</dbReference>
<evidence type="ECO:0000256" key="2">
    <source>
        <dbReference type="ARBA" id="ARBA00023080"/>
    </source>
</evidence>
<sequence>MSAAVFLSGRDLVLLGVVKGHSNGAIQPAGVDLSVGEIESLADAGFLGKDDKIMPKGDRIQCEYGVCELEPGAYRLRFNEAVSIPPGHVGFCFPRSSLLRMGCYLGCAVWDPGYTGRGQAMLLVANPHGLRLEIGSRVAQLVVARVEGPLTSLYKGDYQGEGL</sequence>
<keyword evidence="1 3" id="KW-0378">Hydrolase</keyword>
<dbReference type="Pfam" id="PF22769">
    <property type="entry name" value="DCD"/>
    <property type="match status" value="1"/>
</dbReference>
<keyword evidence="2" id="KW-0546">Nucleotide metabolism</keyword>
<dbReference type="InterPro" id="IPR033704">
    <property type="entry name" value="dUTPase_trimeric"/>
</dbReference>
<dbReference type="AlphaFoldDB" id="A0A401HC23"/>
<gene>
    <name evidence="3" type="ORF">apy_16140</name>
</gene>
<protein>
    <submittedName>
        <fullName evidence="3">Probable deoxyuridine 5'-triphosphate nucleotidohydrolase</fullName>
    </submittedName>
</protein>
<organism evidence="3 4">
    <name type="scientific">Aeropyrum pernix</name>
    <dbReference type="NCBI Taxonomy" id="56636"/>
    <lineage>
        <taxon>Archaea</taxon>
        <taxon>Thermoproteota</taxon>
        <taxon>Thermoprotei</taxon>
        <taxon>Desulfurococcales</taxon>
        <taxon>Desulfurococcaceae</taxon>
        <taxon>Aeropyrum</taxon>
    </lineage>
</organism>
<reference evidence="3 4" key="1">
    <citation type="submission" date="2017-02" db="EMBL/GenBank/DDBJ databases">
        <title>isolation and characterization of a novel temperate virus Aeropyrum globular virus 1 infecting hyperthermophilic archaeon Aeropyrum.</title>
        <authorList>
            <person name="Yumiya M."/>
            <person name="Yoshida T."/>
            <person name="Sako Y."/>
        </authorList>
    </citation>
    <scope>NUCLEOTIDE SEQUENCE [LARGE SCALE GENOMIC DNA]</scope>
    <source>
        <strain evidence="3 4">YK1-12-2013</strain>
    </source>
</reference>
<dbReference type="PANTHER" id="PTHR42680:SF1">
    <property type="entry name" value="DEOXYURIDINE 5'-TRIPHOSPHATE NUCLEOTIDOHYDROLASE"/>
    <property type="match status" value="1"/>
</dbReference>
<proteinExistence type="predicted"/>
<evidence type="ECO:0000313" key="3">
    <source>
        <dbReference type="EMBL" id="GBF09889.1"/>
    </source>
</evidence>